<dbReference type="Pfam" id="PF13207">
    <property type="entry name" value="AAA_17"/>
    <property type="match status" value="1"/>
</dbReference>
<comment type="catalytic activity">
    <reaction evidence="9 10">
        <text>CMP + ATP = CDP + ADP</text>
        <dbReference type="Rhea" id="RHEA:11600"/>
        <dbReference type="ChEBI" id="CHEBI:30616"/>
        <dbReference type="ChEBI" id="CHEBI:58069"/>
        <dbReference type="ChEBI" id="CHEBI:60377"/>
        <dbReference type="ChEBI" id="CHEBI:456216"/>
        <dbReference type="EC" id="2.7.4.25"/>
    </reaction>
</comment>
<proteinExistence type="inferred from homology"/>
<evidence type="ECO:0000256" key="8">
    <source>
        <dbReference type="ARBA" id="ARBA00047615"/>
    </source>
</evidence>
<comment type="subcellular location">
    <subcellularLocation>
        <location evidence="1 10">Cytoplasm</location>
    </subcellularLocation>
</comment>
<dbReference type="HAMAP" id="MF_00239">
    <property type="entry name" value="Cytidyl_kinase_type2"/>
    <property type="match status" value="1"/>
</dbReference>
<dbReference type="GO" id="GO:0006220">
    <property type="term" value="P:pyrimidine nucleotide metabolic process"/>
    <property type="evidence" value="ECO:0007669"/>
    <property type="project" value="UniProtKB-UniRule"/>
</dbReference>
<accession>A0A7J3ZLI3</accession>
<dbReference type="GO" id="GO:0005737">
    <property type="term" value="C:cytoplasm"/>
    <property type="evidence" value="ECO:0007669"/>
    <property type="project" value="UniProtKB-SubCell"/>
</dbReference>
<reference evidence="11" key="1">
    <citation type="journal article" date="2020" name="mSystems">
        <title>Genome- and Community-Level Interaction Insights into Carbon Utilization and Element Cycling Functions of Hydrothermarchaeota in Hydrothermal Sediment.</title>
        <authorList>
            <person name="Zhou Z."/>
            <person name="Liu Y."/>
            <person name="Xu W."/>
            <person name="Pan J."/>
            <person name="Luo Z.H."/>
            <person name="Li M."/>
        </authorList>
    </citation>
    <scope>NUCLEOTIDE SEQUENCE [LARGE SCALE GENOMIC DNA]</scope>
    <source>
        <strain evidence="11">SpSt-1116</strain>
    </source>
</reference>
<keyword evidence="6 10" id="KW-0418">Kinase</keyword>
<comment type="catalytic activity">
    <reaction evidence="8 10">
        <text>dCMP + ATP = dCDP + ADP</text>
        <dbReference type="Rhea" id="RHEA:25094"/>
        <dbReference type="ChEBI" id="CHEBI:30616"/>
        <dbReference type="ChEBI" id="CHEBI:57566"/>
        <dbReference type="ChEBI" id="CHEBI:58593"/>
        <dbReference type="ChEBI" id="CHEBI:456216"/>
        <dbReference type="EC" id="2.7.4.25"/>
    </reaction>
</comment>
<dbReference type="GO" id="GO:0036431">
    <property type="term" value="F:dCMP kinase activity"/>
    <property type="evidence" value="ECO:0007669"/>
    <property type="project" value="InterPro"/>
</dbReference>
<dbReference type="EMBL" id="DRZC01000076">
    <property type="protein sequence ID" value="HHQ80898.1"/>
    <property type="molecule type" value="Genomic_DNA"/>
</dbReference>
<feature type="binding site" evidence="10">
    <location>
        <begin position="65"/>
        <end position="73"/>
    </location>
    <ligand>
        <name>ATP</name>
        <dbReference type="ChEBI" id="CHEBI:30616"/>
    </ligand>
</feature>
<dbReference type="EC" id="2.7.4.25" evidence="10"/>
<name>A0A7J3ZLI3_9CREN</name>
<dbReference type="InterPro" id="IPR011892">
    <property type="entry name" value="Cyt_kin_arch"/>
</dbReference>
<evidence type="ECO:0000256" key="9">
    <source>
        <dbReference type="ARBA" id="ARBA00048478"/>
    </source>
</evidence>
<sequence>MSRVRLRNHMGWTVRSSTPSGMGALSTAGTNNLRQGGAVEASEEALMGVKSIRRPEPRVVIGISGSAGSGKTTFAEYVAKEFNLKLVSAGKIFREIAARKNLSLEELSKQALQLPEIDFEVERRILEEAREGNVVVEGHLAAWTVSSFADLLIYFDAPLETRVRRIAQREGRPVEVVLIETTRRELFEAVRYRRVYNIDITDHSIFHVRLDTSIASKEEIKAFLKTLIEKTIKSTESLDCNVHK</sequence>
<organism evidence="11">
    <name type="scientific">Fervidicoccus fontis</name>
    <dbReference type="NCBI Taxonomy" id="683846"/>
    <lineage>
        <taxon>Archaea</taxon>
        <taxon>Thermoproteota</taxon>
        <taxon>Thermoprotei</taxon>
        <taxon>Fervidicoccales</taxon>
        <taxon>Fervidicoccaceae</taxon>
        <taxon>Fervidicoccus</taxon>
    </lineage>
</organism>
<dbReference type="GO" id="GO:0005524">
    <property type="term" value="F:ATP binding"/>
    <property type="evidence" value="ECO:0007669"/>
    <property type="project" value="UniProtKB-UniRule"/>
</dbReference>
<keyword evidence="5 10" id="KW-0547">Nucleotide-binding</keyword>
<evidence type="ECO:0000256" key="2">
    <source>
        <dbReference type="ARBA" id="ARBA00011005"/>
    </source>
</evidence>
<comment type="caution">
    <text evidence="11">The sequence shown here is derived from an EMBL/GenBank/DDBJ whole genome shotgun (WGS) entry which is preliminary data.</text>
</comment>
<evidence type="ECO:0000256" key="1">
    <source>
        <dbReference type="ARBA" id="ARBA00004496"/>
    </source>
</evidence>
<dbReference type="InterPro" id="IPR011994">
    <property type="entry name" value="Cytidylate_kinase_dom"/>
</dbReference>
<evidence type="ECO:0000256" key="3">
    <source>
        <dbReference type="ARBA" id="ARBA00022490"/>
    </source>
</evidence>
<evidence type="ECO:0000256" key="6">
    <source>
        <dbReference type="ARBA" id="ARBA00022777"/>
    </source>
</evidence>
<keyword evidence="4 10" id="KW-0808">Transferase</keyword>
<dbReference type="NCBIfam" id="TIGR02173">
    <property type="entry name" value="cyt_kin_arch"/>
    <property type="match status" value="1"/>
</dbReference>
<gene>
    <name evidence="10" type="primary">cmk</name>
    <name evidence="11" type="ORF">ENM78_05565</name>
</gene>
<evidence type="ECO:0000256" key="4">
    <source>
        <dbReference type="ARBA" id="ARBA00022679"/>
    </source>
</evidence>
<dbReference type="CDD" id="cd02020">
    <property type="entry name" value="CMPK"/>
    <property type="match status" value="1"/>
</dbReference>
<evidence type="ECO:0000313" key="11">
    <source>
        <dbReference type="EMBL" id="HHQ80898.1"/>
    </source>
</evidence>
<keyword evidence="3 10" id="KW-0963">Cytoplasm</keyword>
<evidence type="ECO:0000256" key="5">
    <source>
        <dbReference type="ARBA" id="ARBA00022741"/>
    </source>
</evidence>
<evidence type="ECO:0000256" key="7">
    <source>
        <dbReference type="ARBA" id="ARBA00022840"/>
    </source>
</evidence>
<dbReference type="SUPFAM" id="SSF52540">
    <property type="entry name" value="P-loop containing nucleoside triphosphate hydrolases"/>
    <property type="match status" value="1"/>
</dbReference>
<dbReference type="Gene3D" id="3.40.50.300">
    <property type="entry name" value="P-loop containing nucleotide triphosphate hydrolases"/>
    <property type="match status" value="1"/>
</dbReference>
<protein>
    <recommendedName>
        <fullName evidence="10">Cytidylate kinase</fullName>
        <shortName evidence="10">CK</shortName>
        <ecNumber evidence="10">2.7.4.25</ecNumber>
    </recommendedName>
    <alternativeName>
        <fullName evidence="10">Cytidine monophosphate kinase</fullName>
        <shortName evidence="10">CMP kinase</shortName>
    </alternativeName>
</protein>
<comment type="similarity">
    <text evidence="2 10">Belongs to the cytidylate kinase family. Type 2 subfamily.</text>
</comment>
<evidence type="ECO:0000256" key="10">
    <source>
        <dbReference type="HAMAP-Rule" id="MF_00239"/>
    </source>
</evidence>
<dbReference type="AlphaFoldDB" id="A0A7J3ZLI3"/>
<dbReference type="InterPro" id="IPR027417">
    <property type="entry name" value="P-loop_NTPase"/>
</dbReference>
<keyword evidence="7 10" id="KW-0067">ATP-binding</keyword>